<dbReference type="NCBIfam" id="TIGR04409">
    <property type="entry name" value="LptC_YrbK"/>
    <property type="match status" value="1"/>
</dbReference>
<dbReference type="AlphaFoldDB" id="A0A7W2F5S1"/>
<dbReference type="PANTHER" id="PTHR37481:SF1">
    <property type="entry name" value="LIPOPOLYSACCHARIDE EXPORT SYSTEM PROTEIN LPTC"/>
    <property type="match status" value="1"/>
</dbReference>
<feature type="region of interest" description="Disordered" evidence="6">
    <location>
        <begin position="79"/>
        <end position="99"/>
    </location>
</feature>
<dbReference type="Proteomes" id="UP000573499">
    <property type="component" value="Unassembled WGS sequence"/>
</dbReference>
<dbReference type="PANTHER" id="PTHR37481">
    <property type="entry name" value="LIPOPOLYSACCHARIDE EXPORT SYSTEM PROTEIN LPTC"/>
    <property type="match status" value="1"/>
</dbReference>
<dbReference type="InterPro" id="IPR010664">
    <property type="entry name" value="LipoPS_assembly_LptC-rel"/>
</dbReference>
<protein>
    <submittedName>
        <fullName evidence="7">LPS export ABC transporter periplasmic protein LptC</fullName>
    </submittedName>
</protein>
<dbReference type="GO" id="GO:0017089">
    <property type="term" value="F:glycolipid transfer activity"/>
    <property type="evidence" value="ECO:0007669"/>
    <property type="project" value="TreeGrafter"/>
</dbReference>
<dbReference type="Gene3D" id="2.60.450.10">
    <property type="entry name" value="Lipopolysaccharide (LPS) transport protein A like domain"/>
    <property type="match status" value="1"/>
</dbReference>
<proteinExistence type="predicted"/>
<comment type="caution">
    <text evidence="7">The sequence shown here is derived from an EMBL/GenBank/DDBJ whole genome shotgun (WGS) entry which is preliminary data.</text>
</comment>
<keyword evidence="4" id="KW-1133">Transmembrane helix</keyword>
<dbReference type="GO" id="GO:0005886">
    <property type="term" value="C:plasma membrane"/>
    <property type="evidence" value="ECO:0007669"/>
    <property type="project" value="InterPro"/>
</dbReference>
<dbReference type="RefSeq" id="WP_182151316.1">
    <property type="nucleotide sequence ID" value="NZ_JACEZU010000001.1"/>
</dbReference>
<keyword evidence="8" id="KW-1185">Reference proteome</keyword>
<dbReference type="InterPro" id="IPR026265">
    <property type="entry name" value="LptC"/>
</dbReference>
<evidence type="ECO:0000256" key="6">
    <source>
        <dbReference type="SAM" id="MobiDB-lite"/>
    </source>
</evidence>
<dbReference type="GO" id="GO:0015221">
    <property type="term" value="F:lipopolysaccharide transmembrane transporter activity"/>
    <property type="evidence" value="ECO:0007669"/>
    <property type="project" value="InterPro"/>
</dbReference>
<gene>
    <name evidence="7" type="primary">lptC</name>
    <name evidence="7" type="ORF">H3H39_00480</name>
</gene>
<evidence type="ECO:0000313" key="8">
    <source>
        <dbReference type="Proteomes" id="UP000573499"/>
    </source>
</evidence>
<sequence length="197" mass="21770">MHKKTAHRWRLSLIMLFGLAFALGTFWLVQLVNQAGRQAEADSHRNEPDYIIERFSFVRLNQAGLPSYIIAGDKLTHHPADDSSDVEHPTVHSLSSEQPPMNVRAEQARVDQDNSRVKLSGDVRVDRPATATSQAMRLNTPALTLYPDDEKMETDQPVTLQLGASSASGTGMKADNATRQIQLGGRGQIHMPPRAAH</sequence>
<evidence type="ECO:0000313" key="7">
    <source>
        <dbReference type="EMBL" id="MBA5685529.1"/>
    </source>
</evidence>
<evidence type="ECO:0000256" key="1">
    <source>
        <dbReference type="ARBA" id="ARBA00022475"/>
    </source>
</evidence>
<evidence type="ECO:0000256" key="5">
    <source>
        <dbReference type="ARBA" id="ARBA00023136"/>
    </source>
</evidence>
<keyword evidence="5" id="KW-0472">Membrane</keyword>
<feature type="compositionally biased region" description="Basic and acidic residues" evidence="6">
    <location>
        <begin position="79"/>
        <end position="90"/>
    </location>
</feature>
<name>A0A7W2F5S1_9BURK</name>
<dbReference type="Pfam" id="PF06835">
    <property type="entry name" value="LptC"/>
    <property type="match status" value="1"/>
</dbReference>
<keyword evidence="1" id="KW-1003">Cell membrane</keyword>
<reference evidence="7 8" key="1">
    <citation type="submission" date="2020-07" db="EMBL/GenBank/DDBJ databases">
        <title>Novel species isolated from subtropical streams in China.</title>
        <authorList>
            <person name="Lu H."/>
        </authorList>
    </citation>
    <scope>NUCLEOTIDE SEQUENCE [LARGE SCALE GENOMIC DNA]</scope>
    <source>
        <strain evidence="7 8">LX47W</strain>
    </source>
</reference>
<evidence type="ECO:0000256" key="4">
    <source>
        <dbReference type="ARBA" id="ARBA00022989"/>
    </source>
</evidence>
<dbReference type="EMBL" id="JACEZU010000001">
    <property type="protein sequence ID" value="MBA5685529.1"/>
    <property type="molecule type" value="Genomic_DNA"/>
</dbReference>
<accession>A0A7W2F5S1</accession>
<keyword evidence="3" id="KW-0812">Transmembrane</keyword>
<keyword evidence="2" id="KW-0997">Cell inner membrane</keyword>
<evidence type="ECO:0000256" key="3">
    <source>
        <dbReference type="ARBA" id="ARBA00022692"/>
    </source>
</evidence>
<dbReference type="InterPro" id="IPR052363">
    <property type="entry name" value="LPS_export_LptC"/>
</dbReference>
<organism evidence="7 8">
    <name type="scientific">Rugamonas apoptosis</name>
    <dbReference type="NCBI Taxonomy" id="2758570"/>
    <lineage>
        <taxon>Bacteria</taxon>
        <taxon>Pseudomonadati</taxon>
        <taxon>Pseudomonadota</taxon>
        <taxon>Betaproteobacteria</taxon>
        <taxon>Burkholderiales</taxon>
        <taxon>Oxalobacteraceae</taxon>
        <taxon>Telluria group</taxon>
        <taxon>Rugamonas</taxon>
    </lineage>
</organism>
<evidence type="ECO:0000256" key="2">
    <source>
        <dbReference type="ARBA" id="ARBA00022519"/>
    </source>
</evidence>
<dbReference type="GO" id="GO:0030288">
    <property type="term" value="C:outer membrane-bounded periplasmic space"/>
    <property type="evidence" value="ECO:0007669"/>
    <property type="project" value="TreeGrafter"/>
</dbReference>